<comment type="caution">
    <text evidence="2">The sequence shown here is derived from an EMBL/GenBank/DDBJ whole genome shotgun (WGS) entry which is preliminary data.</text>
</comment>
<reference evidence="2 3" key="1">
    <citation type="submission" date="2016-10" db="EMBL/GenBank/DDBJ databases">
        <title>Evaluation of Human, Veterinary and Environmental Mycobacterium chelonae Isolates by Core Genome Phylogenomic Analysis, Targeted Gene Comparison, and Anti-microbial Susceptibility Patterns: A Tale of Mistaken Identities.</title>
        <authorList>
            <person name="Fogelson S.B."/>
            <person name="Camus A.C."/>
            <person name="Lorenz W."/>
            <person name="Vasireddy R."/>
            <person name="Vasireddy S."/>
            <person name="Smith T."/>
            <person name="Brown-Elliott B.A."/>
            <person name="Wallace R.J.Jr."/>
            <person name="Hasan N.A."/>
            <person name="Reischl U."/>
            <person name="Sanchez S."/>
        </authorList>
    </citation>
    <scope>NUCLEOTIDE SEQUENCE [LARGE SCALE GENOMIC DNA]</scope>
    <source>
        <strain evidence="2 3">15518</strain>
    </source>
</reference>
<dbReference type="RefSeq" id="WP_070952748.1">
    <property type="nucleotide sequence ID" value="NZ_MLIS01000004.1"/>
</dbReference>
<accession>A0A1S1M0F9</accession>
<dbReference type="Proteomes" id="UP000179441">
    <property type="component" value="Unassembled WGS sequence"/>
</dbReference>
<organism evidence="2 3">
    <name type="scientific">Mycobacteroides chelonae</name>
    <name type="common">Mycobacterium chelonae</name>
    <dbReference type="NCBI Taxonomy" id="1774"/>
    <lineage>
        <taxon>Bacteria</taxon>
        <taxon>Bacillati</taxon>
        <taxon>Actinomycetota</taxon>
        <taxon>Actinomycetes</taxon>
        <taxon>Mycobacteriales</taxon>
        <taxon>Mycobacteriaceae</taxon>
        <taxon>Mycobacteroides</taxon>
    </lineage>
</organism>
<sequence>MFTAPLTATEYEGVVQRRYTLPRTPGWVLRDADHRLRGWHWLDRADEHWSSPDAAYRAFVPDTKRRYYLTKYGWSVERVENSEPYLLELLRITRGDSVPEIPSPPEGQEDVFDLLTETDSSAEEPHHADQ</sequence>
<evidence type="ECO:0000313" key="2">
    <source>
        <dbReference type="EMBL" id="OHU76043.1"/>
    </source>
</evidence>
<proteinExistence type="predicted"/>
<dbReference type="AlphaFoldDB" id="A0A1S1M0F9"/>
<feature type="region of interest" description="Disordered" evidence="1">
    <location>
        <begin position="96"/>
        <end position="130"/>
    </location>
</feature>
<keyword evidence="3" id="KW-1185">Reference proteome</keyword>
<evidence type="ECO:0000256" key="1">
    <source>
        <dbReference type="SAM" id="MobiDB-lite"/>
    </source>
</evidence>
<evidence type="ECO:0000313" key="3">
    <source>
        <dbReference type="Proteomes" id="UP000179441"/>
    </source>
</evidence>
<dbReference type="EMBL" id="MLIS01000004">
    <property type="protein sequence ID" value="OHU76043.1"/>
    <property type="molecule type" value="Genomic_DNA"/>
</dbReference>
<protein>
    <submittedName>
        <fullName evidence="2">Uncharacterized protein</fullName>
    </submittedName>
</protein>
<name>A0A1S1M0F9_MYCCH</name>
<gene>
    <name evidence="2" type="ORF">BKG84_24415</name>
</gene>